<comment type="caution">
    <text evidence="2">The sequence shown here is derived from an EMBL/GenBank/DDBJ whole genome shotgun (WGS) entry which is preliminary data.</text>
</comment>
<feature type="region of interest" description="Disordered" evidence="1">
    <location>
        <begin position="1"/>
        <end position="107"/>
    </location>
</feature>
<feature type="compositionally biased region" description="Low complexity" evidence="1">
    <location>
        <begin position="91"/>
        <end position="107"/>
    </location>
</feature>
<name>A0A2G8SX38_9BURK</name>
<organism evidence="2 3">
    <name type="scientific">Massilia psychrophila</name>
    <dbReference type="NCBI Taxonomy" id="1603353"/>
    <lineage>
        <taxon>Bacteria</taxon>
        <taxon>Pseudomonadati</taxon>
        <taxon>Pseudomonadota</taxon>
        <taxon>Betaproteobacteria</taxon>
        <taxon>Burkholderiales</taxon>
        <taxon>Oxalobacteraceae</taxon>
        <taxon>Telluria group</taxon>
        <taxon>Massilia</taxon>
    </lineage>
</organism>
<evidence type="ECO:0000256" key="1">
    <source>
        <dbReference type="SAM" id="MobiDB-lite"/>
    </source>
</evidence>
<dbReference type="Proteomes" id="UP000228593">
    <property type="component" value="Unassembled WGS sequence"/>
</dbReference>
<feature type="compositionally biased region" description="Basic and acidic residues" evidence="1">
    <location>
        <begin position="18"/>
        <end position="40"/>
    </location>
</feature>
<evidence type="ECO:0000313" key="3">
    <source>
        <dbReference type="Proteomes" id="UP000228593"/>
    </source>
</evidence>
<dbReference type="EMBL" id="PDOB01000050">
    <property type="protein sequence ID" value="PIL38048.1"/>
    <property type="molecule type" value="Genomic_DNA"/>
</dbReference>
<gene>
    <name evidence="2" type="ORF">CR103_20215</name>
</gene>
<reference evidence="2 3" key="1">
    <citation type="submission" date="2017-10" db="EMBL/GenBank/DDBJ databases">
        <title>Massilia psychrophilum sp. nov., a novel purple-pigmented bacterium isolated from Tianshan glacier, Xinjiang Municipality, China.</title>
        <authorList>
            <person name="Wang H."/>
        </authorList>
    </citation>
    <scope>NUCLEOTIDE SEQUENCE [LARGE SCALE GENOMIC DNA]</scope>
    <source>
        <strain evidence="2 3">JCM 30813</strain>
    </source>
</reference>
<dbReference type="AlphaFoldDB" id="A0A2G8SX38"/>
<accession>A0A2G8SX38</accession>
<keyword evidence="3" id="KW-1185">Reference proteome</keyword>
<proteinExistence type="predicted"/>
<sequence length="107" mass="11740">MGAWRVPARQLALQPSAEDQRGNVKNNDEQVSEEKDKNGKATEGIDNEGRNNQERDNDEQNNCALAAPPATVFRSRLRSGPRGHAYTSGIRQARPAARMARQSSAPV</sequence>
<protein>
    <submittedName>
        <fullName evidence="2">Uncharacterized protein</fullName>
    </submittedName>
</protein>
<evidence type="ECO:0000313" key="2">
    <source>
        <dbReference type="EMBL" id="PIL38048.1"/>
    </source>
</evidence>